<gene>
    <name evidence="4" type="ORF">PG994_000786</name>
</gene>
<evidence type="ECO:0000313" key="5">
    <source>
        <dbReference type="Proteomes" id="UP001480595"/>
    </source>
</evidence>
<name>A0ABR1X728_9PEZI</name>
<dbReference type="Proteomes" id="UP001480595">
    <property type="component" value="Unassembled WGS sequence"/>
</dbReference>
<accession>A0ABR1X728</accession>
<dbReference type="RefSeq" id="XP_066722827.1">
    <property type="nucleotide sequence ID" value="XM_066852195.1"/>
</dbReference>
<proteinExistence type="predicted"/>
<dbReference type="PANTHER" id="PTHR24198">
    <property type="entry name" value="ANKYRIN REPEAT AND PROTEIN KINASE DOMAIN-CONTAINING PROTEIN"/>
    <property type="match status" value="1"/>
</dbReference>
<feature type="repeat" description="ANK" evidence="3">
    <location>
        <begin position="378"/>
        <end position="413"/>
    </location>
</feature>
<dbReference type="EMBL" id="JAQQWL010000001">
    <property type="protein sequence ID" value="KAK8091281.1"/>
    <property type="molecule type" value="Genomic_DNA"/>
</dbReference>
<evidence type="ECO:0008006" key="6">
    <source>
        <dbReference type="Google" id="ProtNLM"/>
    </source>
</evidence>
<dbReference type="InterPro" id="IPR036770">
    <property type="entry name" value="Ankyrin_rpt-contain_sf"/>
</dbReference>
<organism evidence="4 5">
    <name type="scientific">Apiospora phragmitis</name>
    <dbReference type="NCBI Taxonomy" id="2905665"/>
    <lineage>
        <taxon>Eukaryota</taxon>
        <taxon>Fungi</taxon>
        <taxon>Dikarya</taxon>
        <taxon>Ascomycota</taxon>
        <taxon>Pezizomycotina</taxon>
        <taxon>Sordariomycetes</taxon>
        <taxon>Xylariomycetidae</taxon>
        <taxon>Amphisphaeriales</taxon>
        <taxon>Apiosporaceae</taxon>
        <taxon>Apiospora</taxon>
    </lineage>
</organism>
<dbReference type="PANTHER" id="PTHR24198:SF165">
    <property type="entry name" value="ANKYRIN REPEAT-CONTAINING PROTEIN-RELATED"/>
    <property type="match status" value="1"/>
</dbReference>
<keyword evidence="2 3" id="KW-0040">ANK repeat</keyword>
<evidence type="ECO:0000256" key="1">
    <source>
        <dbReference type="ARBA" id="ARBA00022737"/>
    </source>
</evidence>
<protein>
    <recommendedName>
        <fullName evidence="6">Ankyrin</fullName>
    </recommendedName>
</protein>
<evidence type="ECO:0000313" key="4">
    <source>
        <dbReference type="EMBL" id="KAK8091281.1"/>
    </source>
</evidence>
<dbReference type="PROSITE" id="PS50297">
    <property type="entry name" value="ANK_REP_REGION"/>
    <property type="match status" value="2"/>
</dbReference>
<feature type="repeat" description="ANK" evidence="3">
    <location>
        <begin position="445"/>
        <end position="478"/>
    </location>
</feature>
<dbReference type="Gene3D" id="1.25.40.20">
    <property type="entry name" value="Ankyrin repeat-containing domain"/>
    <property type="match status" value="2"/>
</dbReference>
<evidence type="ECO:0000256" key="3">
    <source>
        <dbReference type="PROSITE-ProRule" id="PRU00023"/>
    </source>
</evidence>
<keyword evidence="5" id="KW-1185">Reference proteome</keyword>
<dbReference type="SUPFAM" id="SSF48403">
    <property type="entry name" value="Ankyrin repeat"/>
    <property type="match status" value="1"/>
</dbReference>
<keyword evidence="1" id="KW-0677">Repeat</keyword>
<dbReference type="Pfam" id="PF12796">
    <property type="entry name" value="Ank_2"/>
    <property type="match status" value="1"/>
</dbReference>
<dbReference type="PROSITE" id="PS50088">
    <property type="entry name" value="ANK_REPEAT"/>
    <property type="match status" value="2"/>
</dbReference>
<evidence type="ECO:0000256" key="2">
    <source>
        <dbReference type="ARBA" id="ARBA00023043"/>
    </source>
</evidence>
<comment type="caution">
    <text evidence="4">The sequence shown here is derived from an EMBL/GenBank/DDBJ whole genome shotgun (WGS) entry which is preliminary data.</text>
</comment>
<dbReference type="SMART" id="SM00248">
    <property type="entry name" value="ANK"/>
    <property type="match status" value="6"/>
</dbReference>
<sequence length="664" mass="73506">MSKGASSPVLEPRPLIDWIGKIADLRFLYTIFSSNTATLLEFWSKLFEVAEAFQHVEAFRSLNEVGLRIASTQWTQFCLQMCCSAYYKFTHRPVPLCAPLAHLENTGMIEILDQKGYHFSELPVRTQQRYLMGLLQPYEPQQTMCLRYLLQKGAIAAPVPEVDLDWARPGDPELARDYAWIWTLRCKNELYSELLEVFFEHGVRADDAPTVSGICRAAAGGIGSLKHYMETTPCPGNITKTKLLQVSLSETAAHGCLDILDCLLEYGVDPNVPSITEDIDITERSFESWKPTLGLDPQRFGDDDIIRATLFFSKSIPKGDSRLPRLFKIFRLYNISFDKKVKGLDLLQMAIQKSCDLSAVKLLLECGLVVHSKPSRKVGSTMLHDALRSNSLDRQRIVELLLDRGADPTLGDAGLLLEAPFKSLLSYDKAHGNVATSPGQWRNDRGFTALHAACLTGVPLSFIEMLLALGAQVSSGVEYQTETSLHCVVYAGHLNITCLLIAYGVPINATAVAHGSCTYPELPQHGMCTPLDYAAAIGDLEMVQLLYDLGRRSARRIYTEVDAAVQIARKNIRLGVSRFFEERIGGFDGIPDLDGSRICTGKGCWPKCLPCRTSWAMTTALVSRFAQGADPPLRGRKGGRVEDKGFVRLVSRGCRLEGDVGAVS</sequence>
<dbReference type="Pfam" id="PF00023">
    <property type="entry name" value="Ank"/>
    <property type="match status" value="1"/>
</dbReference>
<dbReference type="InterPro" id="IPR002110">
    <property type="entry name" value="Ankyrin_rpt"/>
</dbReference>
<reference evidence="4 5" key="1">
    <citation type="submission" date="2023-01" db="EMBL/GenBank/DDBJ databases">
        <title>Analysis of 21 Apiospora genomes using comparative genomics revels a genus with tremendous synthesis potential of carbohydrate active enzymes and secondary metabolites.</title>
        <authorList>
            <person name="Sorensen T."/>
        </authorList>
    </citation>
    <scope>NUCLEOTIDE SEQUENCE [LARGE SCALE GENOMIC DNA]</scope>
    <source>
        <strain evidence="4 5">CBS 135458</strain>
    </source>
</reference>
<dbReference type="GeneID" id="92085258"/>